<dbReference type="Proteomes" id="UP000001312">
    <property type="component" value="Unassembled WGS sequence"/>
</dbReference>
<accession>A7F220</accession>
<name>A7F220_SCLS1</name>
<sequence length="58" mass="6772">MCVCVKQKVESVDEMMGWKKRDGGRGGGKGMEWDGLDLVGMETWRLDGWMDGWMEYYF</sequence>
<proteinExistence type="predicted"/>
<evidence type="ECO:0000313" key="2">
    <source>
        <dbReference type="Proteomes" id="UP000001312"/>
    </source>
</evidence>
<dbReference type="InParanoid" id="A7F220"/>
<reference evidence="2" key="1">
    <citation type="journal article" date="2011" name="PLoS Genet.">
        <title>Genomic analysis of the necrotrophic fungal pathogens Sclerotinia sclerotiorum and Botrytis cinerea.</title>
        <authorList>
            <person name="Amselem J."/>
            <person name="Cuomo C.A."/>
            <person name="van Kan J.A."/>
            <person name="Viaud M."/>
            <person name="Benito E.P."/>
            <person name="Couloux A."/>
            <person name="Coutinho P.M."/>
            <person name="de Vries R.P."/>
            <person name="Dyer P.S."/>
            <person name="Fillinger S."/>
            <person name="Fournier E."/>
            <person name="Gout L."/>
            <person name="Hahn M."/>
            <person name="Kohn L."/>
            <person name="Lapalu N."/>
            <person name="Plummer K.M."/>
            <person name="Pradier J.M."/>
            <person name="Quevillon E."/>
            <person name="Sharon A."/>
            <person name="Simon A."/>
            <person name="ten Have A."/>
            <person name="Tudzynski B."/>
            <person name="Tudzynski P."/>
            <person name="Wincker P."/>
            <person name="Andrew M."/>
            <person name="Anthouard V."/>
            <person name="Beever R.E."/>
            <person name="Beffa R."/>
            <person name="Benoit I."/>
            <person name="Bouzid O."/>
            <person name="Brault B."/>
            <person name="Chen Z."/>
            <person name="Choquer M."/>
            <person name="Collemare J."/>
            <person name="Cotton P."/>
            <person name="Danchin E.G."/>
            <person name="Da Silva C."/>
            <person name="Gautier A."/>
            <person name="Giraud C."/>
            <person name="Giraud T."/>
            <person name="Gonzalez C."/>
            <person name="Grossetete S."/>
            <person name="Guldener U."/>
            <person name="Henrissat B."/>
            <person name="Howlett B.J."/>
            <person name="Kodira C."/>
            <person name="Kretschmer M."/>
            <person name="Lappartient A."/>
            <person name="Leroch M."/>
            <person name="Levis C."/>
            <person name="Mauceli E."/>
            <person name="Neuveglise C."/>
            <person name="Oeser B."/>
            <person name="Pearson M."/>
            <person name="Poulain J."/>
            <person name="Poussereau N."/>
            <person name="Quesneville H."/>
            <person name="Rascle C."/>
            <person name="Schumacher J."/>
            <person name="Segurens B."/>
            <person name="Sexton A."/>
            <person name="Silva E."/>
            <person name="Sirven C."/>
            <person name="Soanes D.M."/>
            <person name="Talbot N.J."/>
            <person name="Templeton M."/>
            <person name="Yandava C."/>
            <person name="Yarden O."/>
            <person name="Zeng Q."/>
            <person name="Rollins J.A."/>
            <person name="Lebrun M.H."/>
            <person name="Dickman M."/>
        </authorList>
    </citation>
    <scope>NUCLEOTIDE SEQUENCE [LARGE SCALE GENOMIC DNA]</scope>
    <source>
        <strain evidence="2">ATCC 18683 / 1980 / Ss-1</strain>
    </source>
</reference>
<dbReference type="RefSeq" id="XP_001587648.1">
    <property type="nucleotide sequence ID" value="XM_001587598.1"/>
</dbReference>
<protein>
    <submittedName>
        <fullName evidence="1">Uncharacterized protein</fullName>
    </submittedName>
</protein>
<dbReference type="EMBL" id="CH476638">
    <property type="protein sequence ID" value="EDN95762.1"/>
    <property type="molecule type" value="Genomic_DNA"/>
</dbReference>
<gene>
    <name evidence="1" type="ORF">SS1G_11641</name>
</gene>
<evidence type="ECO:0000313" key="1">
    <source>
        <dbReference type="EMBL" id="EDN95762.1"/>
    </source>
</evidence>
<dbReference type="KEGG" id="ssl:SS1G_11641"/>
<dbReference type="GeneID" id="5483460"/>
<dbReference type="AlphaFoldDB" id="A7F220"/>
<organism evidence="1 2">
    <name type="scientific">Sclerotinia sclerotiorum (strain ATCC 18683 / 1980 / Ss-1)</name>
    <name type="common">White mold</name>
    <name type="synonym">Whetzelinia sclerotiorum</name>
    <dbReference type="NCBI Taxonomy" id="665079"/>
    <lineage>
        <taxon>Eukaryota</taxon>
        <taxon>Fungi</taxon>
        <taxon>Dikarya</taxon>
        <taxon>Ascomycota</taxon>
        <taxon>Pezizomycotina</taxon>
        <taxon>Leotiomycetes</taxon>
        <taxon>Helotiales</taxon>
        <taxon>Sclerotiniaceae</taxon>
        <taxon>Sclerotinia</taxon>
    </lineage>
</organism>
<keyword evidence="2" id="KW-1185">Reference proteome</keyword>